<reference evidence="3" key="2">
    <citation type="submission" date="2020-09" db="EMBL/GenBank/DDBJ databases">
        <authorList>
            <person name="Sun Q."/>
            <person name="Zhou Y."/>
        </authorList>
    </citation>
    <scope>NUCLEOTIDE SEQUENCE</scope>
    <source>
        <strain evidence="3">CGMCC 1.15085</strain>
    </source>
</reference>
<dbReference type="Gene3D" id="3.90.660.10">
    <property type="match status" value="2"/>
</dbReference>
<dbReference type="InterPro" id="IPR050703">
    <property type="entry name" value="Flavin_MAO"/>
</dbReference>
<dbReference type="Pfam" id="PF01593">
    <property type="entry name" value="Amino_oxidase"/>
    <property type="match status" value="1"/>
</dbReference>
<protein>
    <recommendedName>
        <fullName evidence="2">Amine oxidase domain-containing protein</fullName>
    </recommendedName>
</protein>
<dbReference type="GO" id="GO:0016491">
    <property type="term" value="F:oxidoreductase activity"/>
    <property type="evidence" value="ECO:0007669"/>
    <property type="project" value="InterPro"/>
</dbReference>
<feature type="domain" description="Amine oxidase" evidence="2">
    <location>
        <begin position="12"/>
        <end position="428"/>
    </location>
</feature>
<keyword evidence="4" id="KW-1185">Reference proteome</keyword>
<dbReference type="PANTHER" id="PTHR43563">
    <property type="entry name" value="AMINE OXIDASE"/>
    <property type="match status" value="1"/>
</dbReference>
<dbReference type="InterPro" id="IPR002937">
    <property type="entry name" value="Amino_oxidase"/>
</dbReference>
<evidence type="ECO:0000259" key="2">
    <source>
        <dbReference type="Pfam" id="PF01593"/>
    </source>
</evidence>
<evidence type="ECO:0000256" key="1">
    <source>
        <dbReference type="ARBA" id="ARBA00005995"/>
    </source>
</evidence>
<dbReference type="EMBL" id="BMHI01000001">
    <property type="protein sequence ID" value="GGB21690.1"/>
    <property type="molecule type" value="Genomic_DNA"/>
</dbReference>
<gene>
    <name evidence="3" type="ORF">GCM10011492_09470</name>
</gene>
<reference evidence="3" key="1">
    <citation type="journal article" date="2014" name="Int. J. Syst. Evol. Microbiol.">
        <title>Complete genome sequence of Corynebacterium casei LMG S-19264T (=DSM 44701T), isolated from a smear-ripened cheese.</title>
        <authorList>
            <consortium name="US DOE Joint Genome Institute (JGI-PGF)"/>
            <person name="Walter F."/>
            <person name="Albersmeier A."/>
            <person name="Kalinowski J."/>
            <person name="Ruckert C."/>
        </authorList>
    </citation>
    <scope>NUCLEOTIDE SEQUENCE</scope>
    <source>
        <strain evidence="3">CGMCC 1.15085</strain>
    </source>
</reference>
<evidence type="ECO:0000313" key="3">
    <source>
        <dbReference type="EMBL" id="GGB21690.1"/>
    </source>
</evidence>
<dbReference type="Gene3D" id="3.50.50.60">
    <property type="entry name" value="FAD/NAD(P)-binding domain"/>
    <property type="match status" value="2"/>
</dbReference>
<accession>A0A916SXP8</accession>
<dbReference type="InterPro" id="IPR036188">
    <property type="entry name" value="FAD/NAD-bd_sf"/>
</dbReference>
<name>A0A916SXP8_9MICO</name>
<comment type="caution">
    <text evidence="3">The sequence shown here is derived from an EMBL/GenBank/DDBJ whole genome shotgun (WGS) entry which is preliminary data.</text>
</comment>
<dbReference type="Proteomes" id="UP000636793">
    <property type="component" value="Unassembled WGS sequence"/>
</dbReference>
<sequence>MSYDVIVVGGGFAGLRAARDFATAGRSVLLLEGGARLGGRAYTRASELFPSIQIELGGTYFHRHHHPRLVDEIERYGIETAPAPEFTVFRNRLGKGDNNKAFPIPLGEGAQAEAGLYRLLRDAHRIDVTAGLENQGLDDLDIPLLEYVDALLLGPVTRQLVLSWAWNMLGQHPAESSALWALQLVAAHGYSVLGVVLALDEVVCGGMQQLVSAMAADVPDSVLGARVTSVELQQDGSYDVAFDRDGRSERQRGSRVVIATPFNTWRNIEFDPPLTAERAGALTKGHACKGLKLMIHVTGVPAGLSCTGDGVFPTLYDYMQTPDDGGRLLVAFTDSDSFDPTDSEAVTAAVHHYIPEAVVHGFEYYDWSADPLFGGPWVSPYIGQFSRIHKGLGERHGEIYFIGSDVSLRFPGYIEGALETAEAAVDEIVRGGRGQDGEMTHR</sequence>
<evidence type="ECO:0000313" key="4">
    <source>
        <dbReference type="Proteomes" id="UP000636793"/>
    </source>
</evidence>
<dbReference type="RefSeq" id="WP_188835745.1">
    <property type="nucleotide sequence ID" value="NZ_BMHI01000001.1"/>
</dbReference>
<dbReference type="SUPFAM" id="SSF51905">
    <property type="entry name" value="FAD/NAD(P)-binding domain"/>
    <property type="match status" value="1"/>
</dbReference>
<organism evidence="3 4">
    <name type="scientific">Flexivirga endophytica</name>
    <dbReference type="NCBI Taxonomy" id="1849103"/>
    <lineage>
        <taxon>Bacteria</taxon>
        <taxon>Bacillati</taxon>
        <taxon>Actinomycetota</taxon>
        <taxon>Actinomycetes</taxon>
        <taxon>Micrococcales</taxon>
        <taxon>Dermacoccaceae</taxon>
        <taxon>Flexivirga</taxon>
    </lineage>
</organism>
<comment type="similarity">
    <text evidence="1">Belongs to the flavin monoamine oxidase family.</text>
</comment>
<proteinExistence type="inferred from homology"/>
<dbReference type="PANTHER" id="PTHR43563:SF1">
    <property type="entry name" value="AMINE OXIDASE [FLAVIN-CONTAINING] B"/>
    <property type="match status" value="1"/>
</dbReference>
<dbReference type="AlphaFoldDB" id="A0A916SXP8"/>